<keyword evidence="3" id="KW-1185">Reference proteome</keyword>
<feature type="transmembrane region" description="Helical" evidence="1">
    <location>
        <begin position="6"/>
        <end position="25"/>
    </location>
</feature>
<organism evidence="2 3">
    <name type="scientific">Ureibacillus chungkukjangi</name>
    <dbReference type="NCBI Taxonomy" id="1202712"/>
    <lineage>
        <taxon>Bacteria</taxon>
        <taxon>Bacillati</taxon>
        <taxon>Bacillota</taxon>
        <taxon>Bacilli</taxon>
        <taxon>Bacillales</taxon>
        <taxon>Caryophanaceae</taxon>
        <taxon>Ureibacillus</taxon>
    </lineage>
</organism>
<reference evidence="2 3" key="1">
    <citation type="submission" date="2018-06" db="EMBL/GenBank/DDBJ databases">
        <title>Genomic Encyclopedia of Archaeal and Bacterial Type Strains, Phase II (KMG-II): from individual species to whole genera.</title>
        <authorList>
            <person name="Goeker M."/>
        </authorList>
    </citation>
    <scope>NUCLEOTIDE SEQUENCE [LARGE SCALE GENOMIC DNA]</scope>
    <source>
        <strain evidence="2 3">KACC 16626</strain>
    </source>
</reference>
<accession>A0A318TPI0</accession>
<gene>
    <name evidence="2" type="ORF">BJ095_1713</name>
</gene>
<evidence type="ECO:0000313" key="2">
    <source>
        <dbReference type="EMBL" id="PYF01509.1"/>
    </source>
</evidence>
<sequence length="108" mass="12315">MFIILVFFETFIFVILYAGPIYFLVGLPLSILIDNLAGRFIITSKLLRYFISLGIYSLTGIVIGAILLIIVNQNIYFPFLICCFFASNIYLHIFLLVSKITVNLQPKI</sequence>
<keyword evidence="1" id="KW-0472">Membrane</keyword>
<protein>
    <submittedName>
        <fullName evidence="2">Uncharacterized protein</fullName>
    </submittedName>
</protein>
<dbReference type="EMBL" id="QJTJ01000071">
    <property type="protein sequence ID" value="PYF01509.1"/>
    <property type="molecule type" value="Genomic_DNA"/>
</dbReference>
<dbReference type="Proteomes" id="UP000247416">
    <property type="component" value="Unassembled WGS sequence"/>
</dbReference>
<evidence type="ECO:0000256" key="1">
    <source>
        <dbReference type="SAM" id="Phobius"/>
    </source>
</evidence>
<feature type="transmembrane region" description="Helical" evidence="1">
    <location>
        <begin position="46"/>
        <end position="70"/>
    </location>
</feature>
<keyword evidence="1" id="KW-0812">Transmembrane</keyword>
<dbReference type="AlphaFoldDB" id="A0A318TPI0"/>
<name>A0A318TPI0_9BACL</name>
<comment type="caution">
    <text evidence="2">The sequence shown here is derived from an EMBL/GenBank/DDBJ whole genome shotgun (WGS) entry which is preliminary data.</text>
</comment>
<evidence type="ECO:0000313" key="3">
    <source>
        <dbReference type="Proteomes" id="UP000247416"/>
    </source>
</evidence>
<feature type="transmembrane region" description="Helical" evidence="1">
    <location>
        <begin position="76"/>
        <end position="97"/>
    </location>
</feature>
<keyword evidence="1" id="KW-1133">Transmembrane helix</keyword>
<proteinExistence type="predicted"/>